<comment type="caution">
    <text evidence="2">The sequence shown here is derived from an EMBL/GenBank/DDBJ whole genome shotgun (WGS) entry which is preliminary data.</text>
</comment>
<evidence type="ECO:0000313" key="2">
    <source>
        <dbReference type="EMBL" id="MBC2769638.1"/>
    </source>
</evidence>
<feature type="transmembrane region" description="Helical" evidence="1">
    <location>
        <begin position="89"/>
        <end position="108"/>
    </location>
</feature>
<organism evidence="2 3">
    <name type="scientific">Pusillimonas minor</name>
    <dbReference type="NCBI Taxonomy" id="2697024"/>
    <lineage>
        <taxon>Bacteria</taxon>
        <taxon>Pseudomonadati</taxon>
        <taxon>Pseudomonadota</taxon>
        <taxon>Betaproteobacteria</taxon>
        <taxon>Burkholderiales</taxon>
        <taxon>Alcaligenaceae</taxon>
        <taxon>Pusillimonas</taxon>
    </lineage>
</organism>
<keyword evidence="1" id="KW-1133">Transmembrane helix</keyword>
<keyword evidence="1" id="KW-0812">Transmembrane</keyword>
<proteinExistence type="predicted"/>
<feature type="transmembrane region" description="Helical" evidence="1">
    <location>
        <begin position="58"/>
        <end position="77"/>
    </location>
</feature>
<keyword evidence="1" id="KW-0472">Membrane</keyword>
<dbReference type="Proteomes" id="UP000545386">
    <property type="component" value="Unassembled WGS sequence"/>
</dbReference>
<evidence type="ECO:0000313" key="3">
    <source>
        <dbReference type="Proteomes" id="UP000545386"/>
    </source>
</evidence>
<dbReference type="RefSeq" id="WP_185779368.1">
    <property type="nucleotide sequence ID" value="NZ_JACJUU010000004.1"/>
</dbReference>
<accession>A0A842HPU3</accession>
<dbReference type="InterPro" id="IPR053170">
    <property type="entry name" value="Transcription_regulator"/>
</dbReference>
<keyword evidence="2" id="KW-0378">Hydrolase</keyword>
<dbReference type="PANTHER" id="PTHR40031">
    <property type="entry name" value="HYPOTHETICAL MEMBRANE SPANNING PROTEIN"/>
    <property type="match status" value="1"/>
</dbReference>
<dbReference type="EMBL" id="JACJUU010000004">
    <property type="protein sequence ID" value="MBC2769638.1"/>
    <property type="molecule type" value="Genomic_DNA"/>
</dbReference>
<reference evidence="2 3" key="1">
    <citation type="submission" date="2020-08" db="EMBL/GenBank/DDBJ databases">
        <title>Paraeoetvoesia sp. YC-7-48 draft genome sequence.</title>
        <authorList>
            <person name="Yao L."/>
        </authorList>
    </citation>
    <scope>NUCLEOTIDE SEQUENCE [LARGE SCALE GENOMIC DNA]</scope>
    <source>
        <strain evidence="3">YC-7-48</strain>
    </source>
</reference>
<sequence length="348" mass="39025">MDSVTQAVLGASVSGVMLGRYHGRKAYIAGAVLGTLPDLDVIIRYGNPIADMINHRGFSHSVFVLTGLSFLLTWLIRKWPPATQYDWKRLFATLWLIFITHVLADAFTSYGTQLFWPFMPTPTSWSSIFIIDPFFTLPMLLAALAAFAWGSRPAVQKMNAWALGWCVVYLCASLLAKNLVESRVRSTLAQNGVSVDAVFSTPAPFNILLWRVVARTDSDHYFEYVTSVLDDQPREHIKAPLNTALANQFPNADMLNGLRWFSGDWIRYDVIDKQLVATDLRMGLATGYYSFRFRVAQQDANGNWAIVEPSRWPSDRGLEALTAVIARTISASPALPLQQWETRMRAAP</sequence>
<gene>
    <name evidence="2" type="ORF">GTU67_06885</name>
</gene>
<protein>
    <submittedName>
        <fullName evidence="2">Metal-dependent hydrolase</fullName>
    </submittedName>
</protein>
<dbReference type="AlphaFoldDB" id="A0A842HPU3"/>
<name>A0A842HPU3_9BURK</name>
<dbReference type="Pfam" id="PF04307">
    <property type="entry name" value="YdjM"/>
    <property type="match status" value="1"/>
</dbReference>
<dbReference type="GO" id="GO:0016787">
    <property type="term" value="F:hydrolase activity"/>
    <property type="evidence" value="ECO:0007669"/>
    <property type="project" value="UniProtKB-KW"/>
</dbReference>
<feature type="transmembrane region" description="Helical" evidence="1">
    <location>
        <begin position="128"/>
        <end position="149"/>
    </location>
</feature>
<evidence type="ECO:0000256" key="1">
    <source>
        <dbReference type="SAM" id="Phobius"/>
    </source>
</evidence>
<keyword evidence="3" id="KW-1185">Reference proteome</keyword>
<dbReference type="PANTHER" id="PTHR40031:SF1">
    <property type="entry name" value="MEMBRANE-BOUND METAL-DEPENDENT HYDROLASE"/>
    <property type="match status" value="1"/>
</dbReference>
<dbReference type="InterPro" id="IPR007404">
    <property type="entry name" value="YdjM-like"/>
</dbReference>